<dbReference type="AlphaFoldDB" id="A0A6M1QVH0"/>
<keyword evidence="2" id="KW-0808">Transferase</keyword>
<evidence type="ECO:0000313" key="5">
    <source>
        <dbReference type="EMBL" id="NGN91844.1"/>
    </source>
</evidence>
<keyword evidence="3" id="KW-0479">Metal-binding</keyword>
<keyword evidence="6" id="KW-1185">Reference proteome</keyword>
<evidence type="ECO:0000256" key="4">
    <source>
        <dbReference type="ARBA" id="ARBA00022833"/>
    </source>
</evidence>
<evidence type="ECO:0000256" key="1">
    <source>
        <dbReference type="ARBA" id="ARBA00001947"/>
    </source>
</evidence>
<keyword evidence="4" id="KW-0862">Zinc</keyword>
<comment type="caution">
    <text evidence="5">The sequence shown here is derived from an EMBL/GenBank/DDBJ whole genome shotgun (WGS) entry which is preliminary data.</text>
</comment>
<evidence type="ECO:0000313" key="6">
    <source>
        <dbReference type="Proteomes" id="UP000483261"/>
    </source>
</evidence>
<organism evidence="5 6">
    <name type="scientific">Nocardioides turkmenicus</name>
    <dbReference type="NCBI Taxonomy" id="2711220"/>
    <lineage>
        <taxon>Bacteria</taxon>
        <taxon>Bacillati</taxon>
        <taxon>Actinomycetota</taxon>
        <taxon>Actinomycetes</taxon>
        <taxon>Propionibacteriales</taxon>
        <taxon>Nocardioidaceae</taxon>
        <taxon>Nocardioides</taxon>
    </lineage>
</organism>
<dbReference type="InterPro" id="IPR013785">
    <property type="entry name" value="Aldolase_TIM"/>
</dbReference>
<dbReference type="PANTHER" id="PTHR37418:SF2">
    <property type="entry name" value="3-KETO-5-AMINOHEXANOATE CLEAVAGE ENZYME"/>
    <property type="match status" value="1"/>
</dbReference>
<dbReference type="Proteomes" id="UP000483261">
    <property type="component" value="Unassembled WGS sequence"/>
</dbReference>
<dbReference type="Pfam" id="PF05853">
    <property type="entry name" value="BKACE"/>
    <property type="match status" value="1"/>
</dbReference>
<evidence type="ECO:0000256" key="2">
    <source>
        <dbReference type="ARBA" id="ARBA00022679"/>
    </source>
</evidence>
<dbReference type="GO" id="GO:0043720">
    <property type="term" value="F:3-keto-5-aminohexanoate cleavage activity"/>
    <property type="evidence" value="ECO:0007669"/>
    <property type="project" value="InterPro"/>
</dbReference>
<dbReference type="EMBL" id="JAALAA010000002">
    <property type="protein sequence ID" value="NGN91844.1"/>
    <property type="molecule type" value="Genomic_DNA"/>
</dbReference>
<proteinExistence type="predicted"/>
<dbReference type="RefSeq" id="WP_165109596.1">
    <property type="nucleotide sequence ID" value="NZ_JAALAA010000002.1"/>
</dbReference>
<name>A0A6M1QVH0_9ACTN</name>
<sequence length="429" mass="47912">MSGRLILGCASTGAKFTPWNHRATGDDVLDRICTGASIKAAVEETVEEAVTLYQAGVRYFHYHARNPETREQTTDNSIYQAVSSRIQRECPGMLLSFGASRNGAEVRERVAQFGEWERVSQCALPLHLGGAHFVTIQAAVELQVICEIERKFGPISPEMVSSRAFADIVEQNVPSDNEESASLQTHSTSNGADYGRTSPRVQFLVYSEAVKRRRQLGLLHEIEWVQLDRSYAMARYAIEHPHIRLGDSGQLNVTLLFGFSPRLPFPHTYAEFKAVVDLAKRLEYDLDDPTTRTRRVTISVGAAVLPQQAEEHFLPLDIDPEGRAVCALRRIAAYAAQPDSGVDILRVGMEDTPYIVDEAGRVVEGENADLVAIARDEIGRHGVDQETDTDVVERRMRIDMLREQAANEQRDPSQRFTHLADAQVLVSRR</sequence>
<dbReference type="InterPro" id="IPR008567">
    <property type="entry name" value="BKACE"/>
</dbReference>
<accession>A0A6M1QVH0</accession>
<comment type="cofactor">
    <cofactor evidence="1">
        <name>Zn(2+)</name>
        <dbReference type="ChEBI" id="CHEBI:29105"/>
    </cofactor>
</comment>
<reference evidence="5 6" key="1">
    <citation type="submission" date="2020-02" db="EMBL/GenBank/DDBJ databases">
        <title>Whole-genome analyses of novel actinobacteria.</title>
        <authorList>
            <person name="Sahin N."/>
        </authorList>
    </citation>
    <scope>NUCLEOTIDE SEQUENCE [LARGE SCALE GENOMIC DNA]</scope>
    <source>
        <strain evidence="5 6">KC13</strain>
    </source>
</reference>
<dbReference type="Gene3D" id="3.20.20.70">
    <property type="entry name" value="Aldolase class I"/>
    <property type="match status" value="1"/>
</dbReference>
<dbReference type="PANTHER" id="PTHR37418">
    <property type="entry name" value="3-KETO-5-AMINOHEXANOATE CLEAVAGE ENZYME-RELATED"/>
    <property type="match status" value="1"/>
</dbReference>
<evidence type="ECO:0000256" key="3">
    <source>
        <dbReference type="ARBA" id="ARBA00022723"/>
    </source>
</evidence>
<dbReference type="GO" id="GO:0046872">
    <property type="term" value="F:metal ion binding"/>
    <property type="evidence" value="ECO:0007669"/>
    <property type="project" value="UniProtKB-KW"/>
</dbReference>
<gene>
    <name evidence="5" type="ORF">G5C66_03695</name>
</gene>
<protein>
    <submittedName>
        <fullName evidence="5">3-keto-5-aminohexanoate cleavage protein</fullName>
    </submittedName>
</protein>